<accession>A0A1M6V0J3</accession>
<protein>
    <submittedName>
        <fullName evidence="2">Uncharacterized protein</fullName>
    </submittedName>
</protein>
<dbReference type="AlphaFoldDB" id="A0A1M6V0J3"/>
<evidence type="ECO:0000313" key="2">
    <source>
        <dbReference type="EMBL" id="SHK74836.1"/>
    </source>
</evidence>
<evidence type="ECO:0000313" key="3">
    <source>
        <dbReference type="Proteomes" id="UP000184452"/>
    </source>
</evidence>
<dbReference type="EMBL" id="FQZK01000031">
    <property type="protein sequence ID" value="SHK74836.1"/>
    <property type="molecule type" value="Genomic_DNA"/>
</dbReference>
<feature type="compositionally biased region" description="Gly residues" evidence="1">
    <location>
        <begin position="385"/>
        <end position="406"/>
    </location>
</feature>
<keyword evidence="3" id="KW-1185">Reference proteome</keyword>
<evidence type="ECO:0000256" key="1">
    <source>
        <dbReference type="SAM" id="MobiDB-lite"/>
    </source>
</evidence>
<feature type="compositionally biased region" description="Gly residues" evidence="1">
    <location>
        <begin position="336"/>
        <end position="352"/>
    </location>
</feature>
<organism evidence="2 3">
    <name type="scientific">Nocardiopsis flavescens</name>
    <dbReference type="NCBI Taxonomy" id="758803"/>
    <lineage>
        <taxon>Bacteria</taxon>
        <taxon>Bacillati</taxon>
        <taxon>Actinomycetota</taxon>
        <taxon>Actinomycetes</taxon>
        <taxon>Streptosporangiales</taxon>
        <taxon>Nocardiopsidaceae</taxon>
        <taxon>Nocardiopsis</taxon>
    </lineage>
</organism>
<feature type="non-terminal residue" evidence="2">
    <location>
        <position position="523"/>
    </location>
</feature>
<proteinExistence type="predicted"/>
<dbReference type="Proteomes" id="UP000184452">
    <property type="component" value="Unassembled WGS sequence"/>
</dbReference>
<reference evidence="2 3" key="1">
    <citation type="submission" date="2016-11" db="EMBL/GenBank/DDBJ databases">
        <authorList>
            <person name="Jaros S."/>
            <person name="Januszkiewicz K."/>
            <person name="Wedrychowicz H."/>
        </authorList>
    </citation>
    <scope>NUCLEOTIDE SEQUENCE [LARGE SCALE GENOMIC DNA]</scope>
    <source>
        <strain evidence="2 3">CGMCC 4.5723</strain>
    </source>
</reference>
<sequence>MPDRVVRYLNIFADREEGGNHPPMPALSTVTGENWFSQGVYDIRNHIAPGSFASHEWDIVWWQPSHRWRNGLRQNHAWGYRFNRSLWEGRESAESVFRERLHRLTGVMQASADSTGYSVLSQTDAATRLGNLNTFLTTTTGISDGTANDSGLFSLYRRIDEPEGGFQGNAAGMFAARVYDLAMRLTNMQIQLEDIRQGISDTRTGIVEAVAGFVAAYESWNADPRASFLGSIRHWYQNTTLSAQPQWTTAFHPHGRYQIPLTADGVWGAPTLGGSDTHANDAVQQVWLDHLSTLGTAAENLYNALGTTYSAVSGRVDPFRSPQGGLPPGFTPNPAIGGGDGDGTGGGTGGGDDGFDIEDLLGGNRPPGDDGGSGFNVEDLFGENGPLGGGPDGGGPGGGGPDGGGSAFDPDRLAGAGPEVTTVSDLAGGPGGGGGAFDPDLPPGGVPEGGSTISDLAGGGGGLPFPGGPLPPGGSTISGGGSRSRRLETDPATGLPIDPGTGEPFPVDDNGIPFNPDTGLPIA</sequence>
<gene>
    <name evidence="2" type="ORF">SAMN05421803_1311</name>
</gene>
<name>A0A1M6V0J3_9ACTN</name>
<dbReference type="STRING" id="758803.SAMN05421803_1311"/>
<feature type="region of interest" description="Disordered" evidence="1">
    <location>
        <begin position="318"/>
        <end position="523"/>
    </location>
</feature>